<gene>
    <name evidence="16" type="ORF">NX02_11525</name>
</gene>
<keyword evidence="6" id="KW-0408">Iron</keyword>
<dbReference type="InterPro" id="IPR039426">
    <property type="entry name" value="TonB-dep_rcpt-like"/>
</dbReference>
<evidence type="ECO:0000256" key="2">
    <source>
        <dbReference type="ARBA" id="ARBA00022448"/>
    </source>
</evidence>
<keyword evidence="4" id="KW-0410">Iron transport</keyword>
<evidence type="ECO:0000313" key="17">
    <source>
        <dbReference type="Proteomes" id="UP000018851"/>
    </source>
</evidence>
<dbReference type="RefSeq" id="WP_025292237.1">
    <property type="nucleotide sequence ID" value="NZ_CP006644.1"/>
</dbReference>
<dbReference type="AlphaFoldDB" id="W0AAB2"/>
<feature type="chain" id="PRO_5004785012" description="TonB-denpendent receptor" evidence="13">
    <location>
        <begin position="29"/>
        <end position="791"/>
    </location>
</feature>
<dbReference type="EMBL" id="CP006644">
    <property type="protein sequence ID" value="AHE54016.1"/>
    <property type="molecule type" value="Genomic_DNA"/>
</dbReference>
<evidence type="ECO:0000256" key="9">
    <source>
        <dbReference type="ARBA" id="ARBA00023136"/>
    </source>
</evidence>
<evidence type="ECO:0000259" key="15">
    <source>
        <dbReference type="Pfam" id="PF07715"/>
    </source>
</evidence>
<evidence type="ECO:0000256" key="13">
    <source>
        <dbReference type="SAM" id="SignalP"/>
    </source>
</evidence>
<keyword evidence="2 11" id="KW-0813">Transport</keyword>
<evidence type="ECO:0000256" key="5">
    <source>
        <dbReference type="ARBA" id="ARBA00022692"/>
    </source>
</evidence>
<evidence type="ECO:0000256" key="1">
    <source>
        <dbReference type="ARBA" id="ARBA00004571"/>
    </source>
</evidence>
<keyword evidence="8 12" id="KW-0798">TonB box</keyword>
<name>W0AAB2_9SPHN</name>
<dbReference type="InterPro" id="IPR036942">
    <property type="entry name" value="Beta-barrel_TonB_sf"/>
</dbReference>
<comment type="similarity">
    <text evidence="11 12">Belongs to the TonB-dependent receptor family.</text>
</comment>
<dbReference type="GO" id="GO:0009279">
    <property type="term" value="C:cell outer membrane"/>
    <property type="evidence" value="ECO:0007669"/>
    <property type="project" value="UniProtKB-SubCell"/>
</dbReference>
<dbReference type="InterPro" id="IPR000531">
    <property type="entry name" value="Beta-barrel_TonB"/>
</dbReference>
<keyword evidence="17" id="KW-1185">Reference proteome</keyword>
<dbReference type="eggNOG" id="COG4771">
    <property type="taxonomic scope" value="Bacteria"/>
</dbReference>
<dbReference type="PATRIC" id="fig|1123269.5.peg.2236"/>
<keyword evidence="3 11" id="KW-1134">Transmembrane beta strand</keyword>
<dbReference type="KEGG" id="ssan:NX02_11525"/>
<dbReference type="InterPro" id="IPR012910">
    <property type="entry name" value="Plug_dom"/>
</dbReference>
<dbReference type="Pfam" id="PF00593">
    <property type="entry name" value="TonB_dep_Rec_b-barrel"/>
    <property type="match status" value="1"/>
</dbReference>
<evidence type="ECO:0000313" key="16">
    <source>
        <dbReference type="EMBL" id="AHE54016.1"/>
    </source>
</evidence>
<feature type="signal peptide" evidence="13">
    <location>
        <begin position="1"/>
        <end position="28"/>
    </location>
</feature>
<evidence type="ECO:0000256" key="6">
    <source>
        <dbReference type="ARBA" id="ARBA00023004"/>
    </source>
</evidence>
<dbReference type="SUPFAM" id="SSF56935">
    <property type="entry name" value="Porins"/>
    <property type="match status" value="1"/>
</dbReference>
<protein>
    <recommendedName>
        <fullName evidence="18">TonB-denpendent receptor</fullName>
    </recommendedName>
</protein>
<sequence length="791" mass="86325">MQRRNAQLWSYASLAVVALATMPAAAVAQSEEAAPAAASIDGDIVVTARKRGEERLQDIPASISAISGDTLARTGATGFQDFAYRVPGLTFTDQGPGLKRYTLRGIQSAGQEQVAVYYDEVPVPGIQSSTGDSGSQIGDLQLYDMSRVEVLKGPQSTTFGANSQTGAIRFITNKPNLTDVEGSVKAGANIVTGGDEGYNVYGMVNMPIVAGTLGLRVVGYHDRTAGYVDNVRLNDKNINSDATSGVRAILRWEPAPGWSVDAMAWYQRRNTHGASEYSPYDSFRERGDSNDQGWNDAVPSFAYFETGKFNSGSYVRSPRPDRQEIYSLTGNGDLGFAQLTVTGSIYKRNLQFYRDNFVWSLGVGPAGETCPNGRPCVRPDLVPELTDQTQNVEQKTFEARLNSTGTGAFQWVAGVFYRDRDSDFRSYSPIVDEDGYPIVASTPPTGFSTAPGAGIEDCNPCAFARVNTRGIKEKAVFGEATLELFDNFEVMGGLRWFEAKQNDVGTTLFQFPTFGSTLPAPYNRRVNEDRFIPKAQVSYKPTEDITVYALASKGFRLGGTNQSAAVAVPDGYESDSLWNYELGFKSTWLDRRLIFNAAAYRVDWSNIQVTGRDPTNSFGFIGNAGAARIEGIELELQSRPTDSLQITTGLNWLPKRELTEDQISSDIAAPGRKGDKIPRIPALTANFSAQYTMDLAVDGWSGWIRGDYSYKGKAGTELRPTAATYRTQKDFSIVNARIGADNAESELGFALYVDNVFDVQGDVFLAAAANVPTTKITNRPRTIGFEVTKRF</sequence>
<keyword evidence="7" id="KW-0406">Ion transport</keyword>
<dbReference type="PROSITE" id="PS52016">
    <property type="entry name" value="TONB_DEPENDENT_REC_3"/>
    <property type="match status" value="1"/>
</dbReference>
<dbReference type="PANTHER" id="PTHR32552:SF81">
    <property type="entry name" value="TONB-DEPENDENT OUTER MEMBRANE RECEPTOR"/>
    <property type="match status" value="1"/>
</dbReference>
<dbReference type="Pfam" id="PF07715">
    <property type="entry name" value="Plug"/>
    <property type="match status" value="1"/>
</dbReference>
<comment type="subcellular location">
    <subcellularLocation>
        <location evidence="1 11">Cell outer membrane</location>
        <topology evidence="1 11">Multi-pass membrane protein</topology>
    </subcellularLocation>
</comment>
<organism evidence="16 17">
    <name type="scientific">Sphingomonas sanxanigenens DSM 19645 = NX02</name>
    <dbReference type="NCBI Taxonomy" id="1123269"/>
    <lineage>
        <taxon>Bacteria</taxon>
        <taxon>Pseudomonadati</taxon>
        <taxon>Pseudomonadota</taxon>
        <taxon>Alphaproteobacteria</taxon>
        <taxon>Sphingomonadales</taxon>
        <taxon>Sphingomonadaceae</taxon>
        <taxon>Sphingomonas</taxon>
    </lineage>
</organism>
<evidence type="ECO:0000256" key="3">
    <source>
        <dbReference type="ARBA" id="ARBA00022452"/>
    </source>
</evidence>
<evidence type="ECO:0000256" key="7">
    <source>
        <dbReference type="ARBA" id="ARBA00023065"/>
    </source>
</evidence>
<evidence type="ECO:0000256" key="4">
    <source>
        <dbReference type="ARBA" id="ARBA00022496"/>
    </source>
</evidence>
<keyword evidence="5 11" id="KW-0812">Transmembrane</keyword>
<evidence type="ECO:0000256" key="12">
    <source>
        <dbReference type="RuleBase" id="RU003357"/>
    </source>
</evidence>
<keyword evidence="9 11" id="KW-0472">Membrane</keyword>
<keyword evidence="13" id="KW-0732">Signal</keyword>
<dbReference type="HOGENOM" id="CLU_008287_15_1_5"/>
<evidence type="ECO:0008006" key="18">
    <source>
        <dbReference type="Google" id="ProtNLM"/>
    </source>
</evidence>
<feature type="domain" description="TonB-dependent receptor plug" evidence="15">
    <location>
        <begin position="56"/>
        <end position="166"/>
    </location>
</feature>
<evidence type="ECO:0000256" key="8">
    <source>
        <dbReference type="ARBA" id="ARBA00023077"/>
    </source>
</evidence>
<dbReference type="Gene3D" id="2.40.170.20">
    <property type="entry name" value="TonB-dependent receptor, beta-barrel domain"/>
    <property type="match status" value="1"/>
</dbReference>
<accession>W0AAB2</accession>
<dbReference type="STRING" id="1123269.NX02_11525"/>
<dbReference type="GO" id="GO:0006826">
    <property type="term" value="P:iron ion transport"/>
    <property type="evidence" value="ECO:0007669"/>
    <property type="project" value="UniProtKB-KW"/>
</dbReference>
<evidence type="ECO:0000256" key="11">
    <source>
        <dbReference type="PROSITE-ProRule" id="PRU01360"/>
    </source>
</evidence>
<evidence type="ECO:0000259" key="14">
    <source>
        <dbReference type="Pfam" id="PF00593"/>
    </source>
</evidence>
<evidence type="ECO:0000256" key="10">
    <source>
        <dbReference type="ARBA" id="ARBA00023237"/>
    </source>
</evidence>
<proteinExistence type="inferred from homology"/>
<reference evidence="16 17" key="1">
    <citation type="submission" date="2013-07" db="EMBL/GenBank/DDBJ databases">
        <title>Completed genome of Sphingomonas sanxanigenens NX02.</title>
        <authorList>
            <person name="Ma T."/>
            <person name="Huang H."/>
            <person name="Wu M."/>
            <person name="Li X."/>
            <person name="Li G."/>
        </authorList>
    </citation>
    <scope>NUCLEOTIDE SEQUENCE [LARGE SCALE GENOMIC DNA]</scope>
    <source>
        <strain evidence="16 17">NX02</strain>
    </source>
</reference>
<dbReference type="PANTHER" id="PTHR32552">
    <property type="entry name" value="FERRICHROME IRON RECEPTOR-RELATED"/>
    <property type="match status" value="1"/>
</dbReference>
<dbReference type="Proteomes" id="UP000018851">
    <property type="component" value="Chromosome"/>
</dbReference>
<keyword evidence="10 11" id="KW-0998">Cell outer membrane</keyword>
<feature type="domain" description="TonB-dependent receptor-like beta-barrel" evidence="14">
    <location>
        <begin position="275"/>
        <end position="756"/>
    </location>
</feature>